<dbReference type="SMART" id="SM00729">
    <property type="entry name" value="Elp3"/>
    <property type="match status" value="1"/>
</dbReference>
<dbReference type="PANTHER" id="PTHR43409:SF16">
    <property type="entry name" value="SLR0320 PROTEIN"/>
    <property type="match status" value="1"/>
</dbReference>
<evidence type="ECO:0000256" key="2">
    <source>
        <dbReference type="ARBA" id="ARBA00022691"/>
    </source>
</evidence>
<dbReference type="Gene3D" id="3.80.30.20">
    <property type="entry name" value="tm_1862 like domain"/>
    <property type="match status" value="1"/>
</dbReference>
<feature type="domain" description="Radical SAM core" evidence="7">
    <location>
        <begin position="157"/>
        <end position="384"/>
    </location>
</feature>
<dbReference type="PROSITE" id="PS51918">
    <property type="entry name" value="RADICAL_SAM"/>
    <property type="match status" value="1"/>
</dbReference>
<evidence type="ECO:0000259" key="6">
    <source>
        <dbReference type="PROSITE" id="PS51332"/>
    </source>
</evidence>
<dbReference type="RefSeq" id="WP_265960940.1">
    <property type="nucleotide sequence ID" value="NZ_JAPEVI010000001.1"/>
</dbReference>
<keyword evidence="9" id="KW-1185">Reference proteome</keyword>
<dbReference type="SFLD" id="SFLDG01123">
    <property type="entry name" value="methyltransferase_(Class_B)"/>
    <property type="match status" value="1"/>
</dbReference>
<dbReference type="Pfam" id="PF04055">
    <property type="entry name" value="Radical_SAM"/>
    <property type="match status" value="1"/>
</dbReference>
<dbReference type="InterPro" id="IPR007197">
    <property type="entry name" value="rSAM"/>
</dbReference>
<evidence type="ECO:0000256" key="5">
    <source>
        <dbReference type="ARBA" id="ARBA00023014"/>
    </source>
</evidence>
<keyword evidence="2" id="KW-0949">S-adenosyl-L-methionine</keyword>
<evidence type="ECO:0000256" key="4">
    <source>
        <dbReference type="ARBA" id="ARBA00023004"/>
    </source>
</evidence>
<dbReference type="PROSITE" id="PS51332">
    <property type="entry name" value="B12_BINDING"/>
    <property type="match status" value="1"/>
</dbReference>
<evidence type="ECO:0000256" key="3">
    <source>
        <dbReference type="ARBA" id="ARBA00022723"/>
    </source>
</evidence>
<dbReference type="InterPro" id="IPR023404">
    <property type="entry name" value="rSAM_horseshoe"/>
</dbReference>
<dbReference type="Pfam" id="PF02310">
    <property type="entry name" value="B12-binding"/>
    <property type="match status" value="1"/>
</dbReference>
<dbReference type="SFLD" id="SFLDS00029">
    <property type="entry name" value="Radical_SAM"/>
    <property type="match status" value="1"/>
</dbReference>
<dbReference type="InterPro" id="IPR034466">
    <property type="entry name" value="Methyltransferase_Class_B"/>
</dbReference>
<dbReference type="Gene3D" id="3.40.50.280">
    <property type="entry name" value="Cobalamin-binding domain"/>
    <property type="match status" value="1"/>
</dbReference>
<evidence type="ECO:0000313" key="8">
    <source>
        <dbReference type="EMBL" id="MCX2720907.1"/>
    </source>
</evidence>
<comment type="caution">
    <text evidence="8">The sequence shown here is derived from an EMBL/GenBank/DDBJ whole genome shotgun (WGS) entry which is preliminary data.</text>
</comment>
<evidence type="ECO:0000313" key="9">
    <source>
        <dbReference type="Proteomes" id="UP001300261"/>
    </source>
</evidence>
<keyword evidence="4" id="KW-0408">Iron</keyword>
<name>A0ABT3QVG2_9HYPH</name>
<dbReference type="InterPro" id="IPR006158">
    <property type="entry name" value="Cobalamin-bd"/>
</dbReference>
<evidence type="ECO:0000256" key="1">
    <source>
        <dbReference type="ARBA" id="ARBA00001966"/>
    </source>
</evidence>
<reference evidence="8 9" key="1">
    <citation type="journal article" date="2016" name="Int. J. Syst. Evol. Microbiol.">
        <title>Labrenzia salina sp. nov., isolated from the rhizosphere of the halophyte Arthrocnemum macrostachyum.</title>
        <authorList>
            <person name="Camacho M."/>
            <person name="Redondo-Gomez S."/>
            <person name="Rodriguez-Llorente I."/>
            <person name="Rohde M."/>
            <person name="Sproer C."/>
            <person name="Schumann P."/>
            <person name="Klenk H.P."/>
            <person name="Montero-Calasanz M.D.C."/>
        </authorList>
    </citation>
    <scope>NUCLEOTIDE SEQUENCE [LARGE SCALE GENOMIC DNA]</scope>
    <source>
        <strain evidence="8 9">DSM 29163</strain>
    </source>
</reference>
<dbReference type="InterPro" id="IPR006638">
    <property type="entry name" value="Elp3/MiaA/NifB-like_rSAM"/>
</dbReference>
<dbReference type="SUPFAM" id="SSF102114">
    <property type="entry name" value="Radical SAM enzymes"/>
    <property type="match status" value="1"/>
</dbReference>
<keyword evidence="3" id="KW-0479">Metal-binding</keyword>
<protein>
    <submittedName>
        <fullName evidence="8">Radical SAM protein</fullName>
    </submittedName>
</protein>
<keyword evidence="5" id="KW-0411">Iron-sulfur</keyword>
<dbReference type="PANTHER" id="PTHR43409">
    <property type="entry name" value="ANAEROBIC MAGNESIUM-PROTOPORPHYRIN IX MONOMETHYL ESTER CYCLASE-RELATED"/>
    <property type="match status" value="1"/>
</dbReference>
<proteinExistence type="predicted"/>
<sequence length="428" mass="46281">MNSPYLGQQYVAAALLSAGHTVRCLDLANCSQAEARTCLAEEARRFRPDLVGMTLFTYNALAGYRLTEVLSGTGALLIAGGPHPTVVPEEPLSHGFDLSLAGEGEHAIVAVAKCLQSSGDFASIPGLYTPNGHGPPYHAIEDLDALPYPHLAAGSTGDGTVAGGIVSSRGCPARCTFCANYVTGRTYRWRSPENVVAEMRTLRREFGLSHVPFWDDAFTARRSRLEALCDAIASEPDLAGVTWTCITPGNMVLPRDLDRMRHAGCVAINFGIESGDATILRAIKKGQTPDRLIASVEAAKAAGMITIVNFMFGFPGEGEAELANTRALMSRLAPITDFFNNFGVLVPFPGTQIYDRYHAEYGFTGWWLDPGRIPQSSQQNQGYDLESDPALEKDFFAYKPHLRALIADLVGWKARHNAAWASRQANSG</sequence>
<dbReference type="CDD" id="cd02068">
    <property type="entry name" value="radical_SAM_B12_BD"/>
    <property type="match status" value="1"/>
</dbReference>
<evidence type="ECO:0000259" key="7">
    <source>
        <dbReference type="PROSITE" id="PS51918"/>
    </source>
</evidence>
<accession>A0ABT3QVG2</accession>
<dbReference type="SFLD" id="SFLDG01082">
    <property type="entry name" value="B12-binding_domain_containing"/>
    <property type="match status" value="1"/>
</dbReference>
<gene>
    <name evidence="8" type="ORF">ON753_00590</name>
</gene>
<dbReference type="Proteomes" id="UP001300261">
    <property type="component" value="Unassembled WGS sequence"/>
</dbReference>
<dbReference type="InterPro" id="IPR051198">
    <property type="entry name" value="BchE-like"/>
</dbReference>
<feature type="domain" description="B12-binding" evidence="6">
    <location>
        <begin position="1"/>
        <end position="122"/>
    </location>
</feature>
<comment type="cofactor">
    <cofactor evidence="1">
        <name>[4Fe-4S] cluster</name>
        <dbReference type="ChEBI" id="CHEBI:49883"/>
    </cofactor>
</comment>
<organism evidence="8 9">
    <name type="scientific">Roseibium salinum</name>
    <dbReference type="NCBI Taxonomy" id="1604349"/>
    <lineage>
        <taxon>Bacteria</taxon>
        <taxon>Pseudomonadati</taxon>
        <taxon>Pseudomonadota</taxon>
        <taxon>Alphaproteobacteria</taxon>
        <taxon>Hyphomicrobiales</taxon>
        <taxon>Stappiaceae</taxon>
        <taxon>Roseibium</taxon>
    </lineage>
</organism>
<dbReference type="CDD" id="cd01335">
    <property type="entry name" value="Radical_SAM"/>
    <property type="match status" value="1"/>
</dbReference>
<dbReference type="EMBL" id="JAPEVI010000001">
    <property type="protein sequence ID" value="MCX2720907.1"/>
    <property type="molecule type" value="Genomic_DNA"/>
</dbReference>
<dbReference type="InterPro" id="IPR058240">
    <property type="entry name" value="rSAM_sf"/>
</dbReference>